<dbReference type="AlphaFoldDB" id="V5TWK2"/>
<protein>
    <recommendedName>
        <fullName evidence="1">ABM domain-containing protein</fullName>
    </recommendedName>
</protein>
<dbReference type="Gene3D" id="3.30.70.100">
    <property type="match status" value="1"/>
</dbReference>
<organism evidence="2 3">
    <name type="scientific">Cronobacter malonaticus</name>
    <dbReference type="NCBI Taxonomy" id="413503"/>
    <lineage>
        <taxon>Bacteria</taxon>
        <taxon>Pseudomonadati</taxon>
        <taxon>Pseudomonadota</taxon>
        <taxon>Gammaproteobacteria</taxon>
        <taxon>Enterobacterales</taxon>
        <taxon>Enterobacteriaceae</taxon>
        <taxon>Cronobacter</taxon>
    </lineage>
</organism>
<sequence>MQEYNMTVPVVAIFVSKPGKEETLEQLFRGVIEKTHAEEGCIVYQLNRDTENPRRFVWTEEWESRELLQKHLQSAHIIHLFSELPKYIETSSVMMLDKLAGGPAK</sequence>
<feature type="domain" description="ABM" evidence="1">
    <location>
        <begin position="8"/>
        <end position="99"/>
    </location>
</feature>
<dbReference type="Pfam" id="PF03992">
    <property type="entry name" value="ABM"/>
    <property type="match status" value="1"/>
</dbReference>
<gene>
    <name evidence="2" type="ORF">P262_00825</name>
</gene>
<name>V5TWK2_9ENTR</name>
<dbReference type="PANTHER" id="PTHR33336:SF15">
    <property type="entry name" value="ABM DOMAIN-CONTAINING PROTEIN"/>
    <property type="match status" value="1"/>
</dbReference>
<dbReference type="HOGENOM" id="CLU_131496_11_1_6"/>
<accession>V5TWK2</accession>
<evidence type="ECO:0000259" key="1">
    <source>
        <dbReference type="PROSITE" id="PS51725"/>
    </source>
</evidence>
<dbReference type="EMBL" id="CP006731">
    <property type="protein sequence ID" value="AHB68949.1"/>
    <property type="molecule type" value="Genomic_DNA"/>
</dbReference>
<evidence type="ECO:0000313" key="2">
    <source>
        <dbReference type="EMBL" id="AHB68949.1"/>
    </source>
</evidence>
<dbReference type="InterPro" id="IPR050744">
    <property type="entry name" value="AI-2_Isomerase_LsrG"/>
</dbReference>
<reference evidence="2 3" key="1">
    <citation type="journal article" date="2014" name="Genome Announc.">
        <title>Complete Genome Sequence of Cronobacter sakazakii Strain CMCC 45402.</title>
        <authorList>
            <person name="Zhao Z."/>
            <person name="Wang L."/>
            <person name="Wang B."/>
            <person name="Liang H."/>
            <person name="Ye Q."/>
            <person name="Zeng M."/>
        </authorList>
    </citation>
    <scope>NUCLEOTIDE SEQUENCE [LARGE SCALE GENOMIC DNA]</scope>
    <source>
        <strain evidence="3">45402</strain>
    </source>
</reference>
<dbReference type="PANTHER" id="PTHR33336">
    <property type="entry name" value="QUINOL MONOOXYGENASE YGIN-RELATED"/>
    <property type="match status" value="1"/>
</dbReference>
<dbReference type="PROSITE" id="PS51725">
    <property type="entry name" value="ABM"/>
    <property type="match status" value="1"/>
</dbReference>
<dbReference type="SUPFAM" id="SSF54909">
    <property type="entry name" value="Dimeric alpha+beta barrel"/>
    <property type="match status" value="1"/>
</dbReference>
<dbReference type="InterPro" id="IPR011008">
    <property type="entry name" value="Dimeric_a/b-barrel"/>
</dbReference>
<dbReference type="Proteomes" id="UP000018545">
    <property type="component" value="Chromosome"/>
</dbReference>
<dbReference type="InterPro" id="IPR007138">
    <property type="entry name" value="ABM_dom"/>
</dbReference>
<dbReference type="PATRIC" id="fig|1401659.3.peg.583"/>
<evidence type="ECO:0000313" key="3">
    <source>
        <dbReference type="Proteomes" id="UP000018545"/>
    </source>
</evidence>
<proteinExistence type="predicted"/>
<dbReference type="KEGG" id="csi:P262_00825"/>
<dbReference type="GO" id="GO:0003824">
    <property type="term" value="F:catalytic activity"/>
    <property type="evidence" value="ECO:0007669"/>
    <property type="project" value="TreeGrafter"/>
</dbReference>